<name>A0A1X7G497_9SPHN</name>
<dbReference type="Proteomes" id="UP000192934">
    <property type="component" value="Chromosome I"/>
</dbReference>
<accession>A0A1X7G497</accession>
<dbReference type="EMBL" id="LT840185">
    <property type="protein sequence ID" value="SMF63713.1"/>
    <property type="molecule type" value="Genomic_DNA"/>
</dbReference>
<gene>
    <name evidence="1" type="ORF">SAMN06295910_1116</name>
</gene>
<dbReference type="RefSeq" id="WP_085217885.1">
    <property type="nucleotide sequence ID" value="NZ_LT840185.1"/>
</dbReference>
<evidence type="ECO:0000313" key="1">
    <source>
        <dbReference type="EMBL" id="SMF63713.1"/>
    </source>
</evidence>
<dbReference type="OrthoDB" id="9809136at2"/>
<proteinExistence type="predicted"/>
<dbReference type="Gene3D" id="3.40.1530.20">
    <property type="entry name" value="Protein of unknown function (DUF1491)"/>
    <property type="match status" value="1"/>
</dbReference>
<dbReference type="STRING" id="941907.SAMN06295910_1116"/>
<dbReference type="InterPro" id="IPR009964">
    <property type="entry name" value="DUF1491"/>
</dbReference>
<sequence length="112" mass="12384">MTPRLASDVLVRALRDKAQAEGGFATVLSKGDAQAGSVLLVLAERGVRRSAMERLLDPDGNYRWRTVGEEAANPESIEKFLSSRQKFDPDLWILELDIASAERFAAEMTAFD</sequence>
<protein>
    <recommendedName>
        <fullName evidence="3">DUF1491 family protein</fullName>
    </recommendedName>
</protein>
<evidence type="ECO:0008006" key="3">
    <source>
        <dbReference type="Google" id="ProtNLM"/>
    </source>
</evidence>
<organism evidence="1 2">
    <name type="scientific">Allosphingosinicella indica</name>
    <dbReference type="NCBI Taxonomy" id="941907"/>
    <lineage>
        <taxon>Bacteria</taxon>
        <taxon>Pseudomonadati</taxon>
        <taxon>Pseudomonadota</taxon>
        <taxon>Alphaproteobacteria</taxon>
        <taxon>Sphingomonadales</taxon>
        <taxon>Sphingomonadaceae</taxon>
        <taxon>Allosphingosinicella</taxon>
    </lineage>
</organism>
<keyword evidence="2" id="KW-1185">Reference proteome</keyword>
<dbReference type="Pfam" id="PF07372">
    <property type="entry name" value="DUF1491"/>
    <property type="match status" value="1"/>
</dbReference>
<dbReference type="AlphaFoldDB" id="A0A1X7G497"/>
<reference evidence="2" key="1">
    <citation type="submission" date="2017-04" db="EMBL/GenBank/DDBJ databases">
        <authorList>
            <person name="Varghese N."/>
            <person name="Submissions S."/>
        </authorList>
    </citation>
    <scope>NUCLEOTIDE SEQUENCE [LARGE SCALE GENOMIC DNA]</scope>
    <source>
        <strain evidence="2">Dd16</strain>
    </source>
</reference>
<evidence type="ECO:0000313" key="2">
    <source>
        <dbReference type="Proteomes" id="UP000192934"/>
    </source>
</evidence>